<dbReference type="InterPro" id="IPR026607">
    <property type="entry name" value="DMRT"/>
</dbReference>
<keyword evidence="6" id="KW-0804">Transcription</keyword>
<dbReference type="PANTHER" id="PTHR12322:SF118">
    <property type="entry name" value="DM DOMAIN-CONTAINING PROTEIN"/>
    <property type="match status" value="1"/>
</dbReference>
<dbReference type="PANTHER" id="PTHR12322">
    <property type="entry name" value="DOUBLESEX AND MAB-3 RELATED TRANSCRIPTION FACTOR DMRT"/>
    <property type="match status" value="1"/>
</dbReference>
<evidence type="ECO:0000256" key="8">
    <source>
        <dbReference type="PROSITE-ProRule" id="PRU00070"/>
    </source>
</evidence>
<keyword evidence="2 8" id="KW-0479">Metal-binding</keyword>
<name>A0A6P9DBP9_PANGU</name>
<proteinExistence type="inferred from homology"/>
<dbReference type="InParanoid" id="A0A6P9DBP9"/>
<dbReference type="Pfam" id="PF00751">
    <property type="entry name" value="DM"/>
    <property type="match status" value="1"/>
</dbReference>
<keyword evidence="11" id="KW-1185">Reference proteome</keyword>
<feature type="compositionally biased region" description="Polar residues" evidence="9">
    <location>
        <begin position="737"/>
        <end position="782"/>
    </location>
</feature>
<dbReference type="PROSITE" id="PS40000">
    <property type="entry name" value="DM_1"/>
    <property type="match status" value="1"/>
</dbReference>
<dbReference type="GO" id="GO:0000981">
    <property type="term" value="F:DNA-binding transcription factor activity, RNA polymerase II-specific"/>
    <property type="evidence" value="ECO:0007669"/>
    <property type="project" value="TreeGrafter"/>
</dbReference>
<accession>A0A6P9DBP9</accession>
<evidence type="ECO:0000256" key="7">
    <source>
        <dbReference type="ARBA" id="ARBA00023242"/>
    </source>
</evidence>
<dbReference type="Proteomes" id="UP001652622">
    <property type="component" value="Unplaced"/>
</dbReference>
<dbReference type="GO" id="GO:0007548">
    <property type="term" value="P:sex differentiation"/>
    <property type="evidence" value="ECO:0007669"/>
    <property type="project" value="TreeGrafter"/>
</dbReference>
<dbReference type="GO" id="GO:0000978">
    <property type="term" value="F:RNA polymerase II cis-regulatory region sequence-specific DNA binding"/>
    <property type="evidence" value="ECO:0007669"/>
    <property type="project" value="TreeGrafter"/>
</dbReference>
<evidence type="ECO:0000313" key="11">
    <source>
        <dbReference type="Proteomes" id="UP001652622"/>
    </source>
</evidence>
<dbReference type="Pfam" id="PF15791">
    <property type="entry name" value="DMRT-like"/>
    <property type="match status" value="1"/>
</dbReference>
<dbReference type="KEGG" id="pgut:117677651"/>
<keyword evidence="5 8" id="KW-0238">DNA-binding</keyword>
<dbReference type="InterPro" id="IPR001275">
    <property type="entry name" value="DM_DNA-bd"/>
</dbReference>
<reference evidence="12" key="1">
    <citation type="submission" date="2025-08" db="UniProtKB">
        <authorList>
            <consortium name="RefSeq"/>
        </authorList>
    </citation>
    <scope>IDENTIFICATION</scope>
    <source>
        <tissue evidence="12">Blood</tissue>
    </source>
</reference>
<evidence type="ECO:0000256" key="9">
    <source>
        <dbReference type="SAM" id="MobiDB-lite"/>
    </source>
</evidence>
<keyword evidence="7 8" id="KW-0539">Nucleus</keyword>
<evidence type="ECO:0000256" key="3">
    <source>
        <dbReference type="ARBA" id="ARBA00022833"/>
    </source>
</evidence>
<feature type="region of interest" description="Disordered" evidence="9">
    <location>
        <begin position="49"/>
        <end position="77"/>
    </location>
</feature>
<dbReference type="SMART" id="SM00301">
    <property type="entry name" value="DM"/>
    <property type="match status" value="1"/>
</dbReference>
<feature type="region of interest" description="Disordered" evidence="9">
    <location>
        <begin position="235"/>
        <end position="271"/>
    </location>
</feature>
<protein>
    <submittedName>
        <fullName evidence="12">Doublesex- and mab-3-related transcription factor C2 isoform X1</fullName>
    </submittedName>
</protein>
<feature type="DNA-binding region" description="DM" evidence="8">
    <location>
        <begin position="152"/>
        <end position="199"/>
    </location>
</feature>
<dbReference type="AlphaFoldDB" id="A0A6P9DBP9"/>
<feature type="region of interest" description="Disordered" evidence="9">
    <location>
        <begin position="701"/>
        <end position="782"/>
    </location>
</feature>
<evidence type="ECO:0000259" key="10">
    <source>
        <dbReference type="PROSITE" id="PS50809"/>
    </source>
</evidence>
<evidence type="ECO:0000256" key="5">
    <source>
        <dbReference type="ARBA" id="ARBA00023125"/>
    </source>
</evidence>
<dbReference type="PROSITE" id="PS50809">
    <property type="entry name" value="DM_2"/>
    <property type="match status" value="1"/>
</dbReference>
<feature type="region of interest" description="Disordered" evidence="9">
    <location>
        <begin position="121"/>
        <end position="148"/>
    </location>
</feature>
<dbReference type="GeneID" id="117677651"/>
<evidence type="ECO:0000256" key="1">
    <source>
        <dbReference type="ARBA" id="ARBA00006834"/>
    </source>
</evidence>
<comment type="similarity">
    <text evidence="1">Belongs to the DMRT family.</text>
</comment>
<comment type="subcellular location">
    <subcellularLocation>
        <location evidence="8">Nucleus</location>
    </subcellularLocation>
</comment>
<sequence length="782" mass="85157">MTLRWFGPTVARSLLPKCLRGRRPSPHRRELQSFGLLYFPSLEKRQFINPDQKQANQEDPDWPLGLRENNRPPLIGPPCQGRMLGKLRLAAWRGAVAGTVLWGGGSHVMGDNEDLDAAGASNVQSSLSDSSVENSATQDDYPLPTTARSPTCARCRNHGIRVPLKGHKNCCQFMDCQCDKCILILQRRRVMAAQVALRRQQELELKRHFPSGLLQLQDSGPPNFLPLAKPLKAIKPCRGGTDKKENEEPMNESEDGLRGTSGLLRRQRRRTARKENSWLPLSPCSKVTELPWALGGHHAPPPWFPPPLAMPPSSFSPFLPQEHSFNLPCMEGCHGNEALYTPESYLPAPGQMFHPVPGVPWCLPPPTDLSSRMALNPISGNMDLSRRSKAPSLGGQPNSSAHLSVWPTRGFFFSPLSEQQLQKEAAEALMVLRNAPQSSPMLSPSGLLPPANTISALMGPPSFSHPIEAIPNPALPSPFQPHPSYFLPPYVPQGIKASRDIALKRAHVPPESVNAHPEQVPGPFFFPLFHGSPHPQQYKNVRLFSVAPSRGAQVATSLMVSSIQPVKPSLGTASGYSHHYHFAPNLRTYHSTSGSMQKTVCLPQSMEAGWISETSVEVLAPSSSAPGHPPLMPFCVSPMDVSVTVPFQAGSPVGMDLHMLPPSLSLLNPGPCLLAQPSFPDPLLLPGQLSQQCQPQQFQEGRCSGKKLKEEEHDKCRKGPDSKDEKDSAAAGPECLTSKQVPSQSAQQVSENPQQPSHLHQANGSPSVSLSIGQMGSISLPS</sequence>
<dbReference type="Gene3D" id="4.10.1040.10">
    <property type="entry name" value="DM DNA-binding domain"/>
    <property type="match status" value="1"/>
</dbReference>
<organism evidence="11 12">
    <name type="scientific">Pantherophis guttatus</name>
    <name type="common">Corn snake</name>
    <name type="synonym">Elaphe guttata</name>
    <dbReference type="NCBI Taxonomy" id="94885"/>
    <lineage>
        <taxon>Eukaryota</taxon>
        <taxon>Metazoa</taxon>
        <taxon>Chordata</taxon>
        <taxon>Craniata</taxon>
        <taxon>Vertebrata</taxon>
        <taxon>Euteleostomi</taxon>
        <taxon>Lepidosauria</taxon>
        <taxon>Squamata</taxon>
        <taxon>Bifurcata</taxon>
        <taxon>Unidentata</taxon>
        <taxon>Episquamata</taxon>
        <taxon>Toxicofera</taxon>
        <taxon>Serpentes</taxon>
        <taxon>Colubroidea</taxon>
        <taxon>Colubridae</taxon>
        <taxon>Colubrinae</taxon>
        <taxon>Pantherophis</taxon>
    </lineage>
</organism>
<keyword evidence="4" id="KW-0805">Transcription regulation</keyword>
<dbReference type="GO" id="GO:0046872">
    <property type="term" value="F:metal ion binding"/>
    <property type="evidence" value="ECO:0007669"/>
    <property type="project" value="UniProtKB-KW"/>
</dbReference>
<evidence type="ECO:0000256" key="2">
    <source>
        <dbReference type="ARBA" id="ARBA00022723"/>
    </source>
</evidence>
<keyword evidence="3 8" id="KW-0862">Zinc</keyword>
<feature type="compositionally biased region" description="Low complexity" evidence="9">
    <location>
        <begin position="121"/>
        <end position="135"/>
    </location>
</feature>
<feature type="compositionally biased region" description="Basic and acidic residues" evidence="9">
    <location>
        <begin position="707"/>
        <end position="728"/>
    </location>
</feature>
<evidence type="ECO:0000256" key="6">
    <source>
        <dbReference type="ARBA" id="ARBA00023163"/>
    </source>
</evidence>
<dbReference type="InterPro" id="IPR031577">
    <property type="entry name" value="DMRT-C1/C2_C"/>
</dbReference>
<dbReference type="GO" id="GO:0005634">
    <property type="term" value="C:nucleus"/>
    <property type="evidence" value="ECO:0007669"/>
    <property type="project" value="UniProtKB-SubCell"/>
</dbReference>
<evidence type="ECO:0000256" key="4">
    <source>
        <dbReference type="ARBA" id="ARBA00023015"/>
    </source>
</evidence>
<dbReference type="InterPro" id="IPR036407">
    <property type="entry name" value="DM_DNA-bd_sf"/>
</dbReference>
<dbReference type="RefSeq" id="XP_034293868.2">
    <property type="nucleotide sequence ID" value="XM_034437977.2"/>
</dbReference>
<gene>
    <name evidence="12" type="primary">DMRTC2</name>
</gene>
<evidence type="ECO:0000313" key="12">
    <source>
        <dbReference type="RefSeq" id="XP_034293868.2"/>
    </source>
</evidence>
<feature type="domain" description="DM" evidence="10">
    <location>
        <begin position="152"/>
        <end position="199"/>
    </location>
</feature>
<dbReference type="SUPFAM" id="SSF82927">
    <property type="entry name" value="Cysteine-rich DNA binding domain, (DM domain)"/>
    <property type="match status" value="1"/>
</dbReference>